<dbReference type="Proteomes" id="UP000258309">
    <property type="component" value="Unassembled WGS sequence"/>
</dbReference>
<feature type="compositionally biased region" description="Polar residues" evidence="1">
    <location>
        <begin position="49"/>
        <end position="59"/>
    </location>
</feature>
<feature type="region of interest" description="Disordered" evidence="1">
    <location>
        <begin position="1"/>
        <end position="63"/>
    </location>
</feature>
<proteinExistence type="predicted"/>
<sequence>MKTKSTMGPLSHSGDTGTPHATPKSSARSKRKRGNRGGSSKKREKRQKILNQNNLQSDSDVIEVGEVVKEHPLKTEPSIYDRYPSTDHDEVSVIKREGDLASKASSAPFGPKKIALMQSIFKDCSPATQKRFSSTASSSAHNSALNQIIIKDDTSEVEDSFYDLKIKYNRSKSVPAHNVKPVLKDEKPSKAKKSKKHKSGNFTIEIPAVRDTTAFGNSSPKTADKEVSPIEITSEDGSWYEAESTPKGRKVTKQIPEESVIQTIESEVSSPARSPARSPTIHRFSSFDVSPAVVLSPNTQNFALQEAVRNGENDISDWEVEPGKVRGRVRGEKNNEDAEVDENIAFSSKYIFDRPNGVKLNGFNFQVRELEEGLNFQLPQAQLDVFIRICSVAAGKVQVQLAGEKFDIGVNGMWRVRSDEGCIVSNCGVGTATVHISTVGFGGSALPGDDLY</sequence>
<gene>
    <name evidence="2" type="ORF">B7463_g4813</name>
</gene>
<organism evidence="2 3">
    <name type="scientific">Scytalidium lignicola</name>
    <name type="common">Hyphomycete</name>
    <dbReference type="NCBI Taxonomy" id="5539"/>
    <lineage>
        <taxon>Eukaryota</taxon>
        <taxon>Fungi</taxon>
        <taxon>Dikarya</taxon>
        <taxon>Ascomycota</taxon>
        <taxon>Pezizomycotina</taxon>
        <taxon>Leotiomycetes</taxon>
        <taxon>Leotiomycetes incertae sedis</taxon>
        <taxon>Scytalidium</taxon>
    </lineage>
</organism>
<feature type="compositionally biased region" description="Polar residues" evidence="1">
    <location>
        <begin position="1"/>
        <end position="16"/>
    </location>
</feature>
<evidence type="ECO:0000313" key="3">
    <source>
        <dbReference type="Proteomes" id="UP000258309"/>
    </source>
</evidence>
<feature type="compositionally biased region" description="Basic residues" evidence="1">
    <location>
        <begin position="27"/>
        <end position="48"/>
    </location>
</feature>
<accession>A0A3E2HEE4</accession>
<keyword evidence="3" id="KW-1185">Reference proteome</keyword>
<dbReference type="AlphaFoldDB" id="A0A3E2HEE4"/>
<evidence type="ECO:0000313" key="2">
    <source>
        <dbReference type="EMBL" id="RFU31532.1"/>
    </source>
</evidence>
<dbReference type="STRING" id="5539.A0A3E2HEE4"/>
<evidence type="ECO:0000256" key="1">
    <source>
        <dbReference type="SAM" id="MobiDB-lite"/>
    </source>
</evidence>
<dbReference type="EMBL" id="NCSJ02000074">
    <property type="protein sequence ID" value="RFU31532.1"/>
    <property type="molecule type" value="Genomic_DNA"/>
</dbReference>
<feature type="non-terminal residue" evidence="2">
    <location>
        <position position="452"/>
    </location>
</feature>
<feature type="non-terminal residue" evidence="2">
    <location>
        <position position="1"/>
    </location>
</feature>
<protein>
    <submittedName>
        <fullName evidence="2">Uncharacterized protein</fullName>
    </submittedName>
</protein>
<reference evidence="2 3" key="1">
    <citation type="submission" date="2018-05" db="EMBL/GenBank/DDBJ databases">
        <title>Draft genome sequence of Scytalidium lignicola DSM 105466, a ubiquitous saprotrophic fungus.</title>
        <authorList>
            <person name="Buettner E."/>
            <person name="Gebauer A.M."/>
            <person name="Hofrichter M."/>
            <person name="Liers C."/>
            <person name="Kellner H."/>
        </authorList>
    </citation>
    <scope>NUCLEOTIDE SEQUENCE [LARGE SCALE GENOMIC DNA]</scope>
    <source>
        <strain evidence="2 3">DSM 105466</strain>
    </source>
</reference>
<dbReference type="OrthoDB" id="3545073at2759"/>
<comment type="caution">
    <text evidence="2">The sequence shown here is derived from an EMBL/GenBank/DDBJ whole genome shotgun (WGS) entry which is preliminary data.</text>
</comment>
<name>A0A3E2HEE4_SCYLI</name>